<dbReference type="Pfam" id="PF13622">
    <property type="entry name" value="4HBT_3"/>
    <property type="match status" value="1"/>
</dbReference>
<feature type="domain" description="Acyl-CoA thioesterase-like C-terminal" evidence="2">
    <location>
        <begin position="137"/>
        <end position="260"/>
    </location>
</feature>
<organism evidence="3 4">
    <name type="scientific">Novosphingobium hassiacum</name>
    <dbReference type="NCBI Taxonomy" id="173676"/>
    <lineage>
        <taxon>Bacteria</taxon>
        <taxon>Pseudomonadati</taxon>
        <taxon>Pseudomonadota</taxon>
        <taxon>Alphaproteobacteria</taxon>
        <taxon>Sphingomonadales</taxon>
        <taxon>Sphingomonadaceae</taxon>
        <taxon>Novosphingobium</taxon>
    </lineage>
</organism>
<dbReference type="Gene3D" id="2.40.160.210">
    <property type="entry name" value="Acyl-CoA thioesterase, double hotdog domain"/>
    <property type="match status" value="1"/>
</dbReference>
<sequence length="263" mass="28143">MSGAADDSDIAATVAAMSRVGERFELLGVDGWLQGRTMYGGASSYLAYAAVRAALPDLPPLRGAQVGFVAPVGPDLAITVSVLREGRSVSQIQTDLTSDGALAHRGLWLFGSARPSNGEVAPQVLDNLVPYADARPAASRPGLHFIRKFDIRHAEREGAQAGVIRRWVRLKARGGLVPVGELVLIGDALPPGSLREMEREGPISSINWSFTLLGDNPTTHDGWWLLETASNHMADGFSSETLRMWNSDGVEVMRGLQSVAIFG</sequence>
<reference evidence="3 4" key="1">
    <citation type="submission" date="2020-08" db="EMBL/GenBank/DDBJ databases">
        <title>Genomic Encyclopedia of Type Strains, Phase IV (KMG-IV): sequencing the most valuable type-strain genomes for metagenomic binning, comparative biology and taxonomic classification.</title>
        <authorList>
            <person name="Goeker M."/>
        </authorList>
    </citation>
    <scope>NUCLEOTIDE SEQUENCE [LARGE SCALE GENOMIC DNA]</scope>
    <source>
        <strain evidence="3 4">DSM 14552</strain>
    </source>
</reference>
<dbReference type="Pfam" id="PF20789">
    <property type="entry name" value="4HBT_3C"/>
    <property type="match status" value="1"/>
</dbReference>
<evidence type="ECO:0000259" key="2">
    <source>
        <dbReference type="Pfam" id="PF20789"/>
    </source>
</evidence>
<name>A0A7W6EUI8_9SPHN</name>
<comment type="caution">
    <text evidence="3">The sequence shown here is derived from an EMBL/GenBank/DDBJ whole genome shotgun (WGS) entry which is preliminary data.</text>
</comment>
<keyword evidence="4" id="KW-1185">Reference proteome</keyword>
<proteinExistence type="predicted"/>
<dbReference type="InterPro" id="IPR049449">
    <property type="entry name" value="TesB_ACOT8-like_N"/>
</dbReference>
<dbReference type="Proteomes" id="UP000562395">
    <property type="component" value="Unassembled WGS sequence"/>
</dbReference>
<evidence type="ECO:0000259" key="1">
    <source>
        <dbReference type="Pfam" id="PF13622"/>
    </source>
</evidence>
<dbReference type="InterPro" id="IPR029069">
    <property type="entry name" value="HotDog_dom_sf"/>
</dbReference>
<protein>
    <submittedName>
        <fullName evidence="3">Acyl-CoA thioesterase</fullName>
    </submittedName>
</protein>
<evidence type="ECO:0000313" key="4">
    <source>
        <dbReference type="Proteomes" id="UP000562395"/>
    </source>
</evidence>
<dbReference type="RefSeq" id="WP_183611410.1">
    <property type="nucleotide sequence ID" value="NZ_JACICY010000001.1"/>
</dbReference>
<gene>
    <name evidence="3" type="ORF">GGQ88_000472</name>
</gene>
<dbReference type="EMBL" id="JACICY010000001">
    <property type="protein sequence ID" value="MBB3859232.1"/>
    <property type="molecule type" value="Genomic_DNA"/>
</dbReference>
<feature type="domain" description="Acyl-CoA thioesterase-like N-terminal HotDog" evidence="1">
    <location>
        <begin position="30"/>
        <end position="111"/>
    </location>
</feature>
<dbReference type="SUPFAM" id="SSF54637">
    <property type="entry name" value="Thioesterase/thiol ester dehydrase-isomerase"/>
    <property type="match status" value="2"/>
</dbReference>
<dbReference type="AlphaFoldDB" id="A0A7W6EUI8"/>
<accession>A0A7W6EUI8</accession>
<dbReference type="InterPro" id="IPR049450">
    <property type="entry name" value="ACOT8-like_C"/>
</dbReference>
<evidence type="ECO:0000313" key="3">
    <source>
        <dbReference type="EMBL" id="MBB3859232.1"/>
    </source>
</evidence>
<dbReference type="InterPro" id="IPR042171">
    <property type="entry name" value="Acyl-CoA_hotdog"/>
</dbReference>